<organism evidence="3 4">
    <name type="scientific">Enhygromyxa salina</name>
    <dbReference type="NCBI Taxonomy" id="215803"/>
    <lineage>
        <taxon>Bacteria</taxon>
        <taxon>Pseudomonadati</taxon>
        <taxon>Myxococcota</taxon>
        <taxon>Polyangia</taxon>
        <taxon>Nannocystales</taxon>
        <taxon>Nannocystaceae</taxon>
        <taxon>Enhygromyxa</taxon>
    </lineage>
</organism>
<dbReference type="AlphaFoldDB" id="A0A2S9YBH1"/>
<gene>
    <name evidence="3" type="ORF">ENSA5_23780</name>
</gene>
<protein>
    <recommendedName>
        <fullName evidence="5">PEGA domain-containing protein</fullName>
    </recommendedName>
</protein>
<keyword evidence="2" id="KW-0732">Signal</keyword>
<comment type="caution">
    <text evidence="3">The sequence shown here is derived from an EMBL/GenBank/DDBJ whole genome shotgun (WGS) entry which is preliminary data.</text>
</comment>
<dbReference type="RefSeq" id="WP_106391793.1">
    <property type="nucleotide sequence ID" value="NZ_PVNK01000121.1"/>
</dbReference>
<feature type="transmembrane region" description="Helical" evidence="1">
    <location>
        <begin position="252"/>
        <end position="274"/>
    </location>
</feature>
<feature type="transmembrane region" description="Helical" evidence="1">
    <location>
        <begin position="228"/>
        <end position="245"/>
    </location>
</feature>
<feature type="chain" id="PRO_5015560970" description="PEGA domain-containing protein" evidence="2">
    <location>
        <begin position="18"/>
        <end position="298"/>
    </location>
</feature>
<evidence type="ECO:0000313" key="4">
    <source>
        <dbReference type="Proteomes" id="UP000237968"/>
    </source>
</evidence>
<sequence>MMTASILLLSLILTTSAPQPESPYAIAVNNLTKADAALSVDPERKSDELLTALTNLTLFPASVASDPETQALQSLAQLNLARSYLLADRPELASAVIDEAIRTAHGQELAAAVMGPTLEDLYHERLAALELAGRARLRVRCSIPCRVYVDERETPLLSGPLYLGPYRVWVTDASGVRPPLREPVMLRSAGEVVEIHYQPPAPRPYGGVDRSPPEQREMRRMLPRGAEIAMVALGVGLAGVGGWLLSGRDFDIEGAAVIGAGGLSFTIGGVLLIVDENRVARGGASPARSRSGLRSRTQ</sequence>
<keyword evidence="1" id="KW-0812">Transmembrane</keyword>
<feature type="signal peptide" evidence="2">
    <location>
        <begin position="1"/>
        <end position="17"/>
    </location>
</feature>
<evidence type="ECO:0008006" key="5">
    <source>
        <dbReference type="Google" id="ProtNLM"/>
    </source>
</evidence>
<dbReference type="Proteomes" id="UP000237968">
    <property type="component" value="Unassembled WGS sequence"/>
</dbReference>
<evidence type="ECO:0000313" key="3">
    <source>
        <dbReference type="EMBL" id="PRQ02361.1"/>
    </source>
</evidence>
<proteinExistence type="predicted"/>
<keyword evidence="1" id="KW-0472">Membrane</keyword>
<accession>A0A2S9YBH1</accession>
<name>A0A2S9YBH1_9BACT</name>
<dbReference type="EMBL" id="PVNK01000121">
    <property type="protein sequence ID" value="PRQ02361.1"/>
    <property type="molecule type" value="Genomic_DNA"/>
</dbReference>
<keyword evidence="1" id="KW-1133">Transmembrane helix</keyword>
<evidence type="ECO:0000256" key="2">
    <source>
        <dbReference type="SAM" id="SignalP"/>
    </source>
</evidence>
<reference evidence="3 4" key="1">
    <citation type="submission" date="2018-03" db="EMBL/GenBank/DDBJ databases">
        <title>Draft Genome Sequences of the Obligatory Marine Myxobacteria Enhygromyxa salina SWB005.</title>
        <authorList>
            <person name="Poehlein A."/>
            <person name="Moghaddam J.A."/>
            <person name="Harms H."/>
            <person name="Alanjari M."/>
            <person name="Koenig G.M."/>
            <person name="Daniel R."/>
            <person name="Schaeberle T.F."/>
        </authorList>
    </citation>
    <scope>NUCLEOTIDE SEQUENCE [LARGE SCALE GENOMIC DNA]</scope>
    <source>
        <strain evidence="3 4">SWB005</strain>
    </source>
</reference>
<keyword evidence="4" id="KW-1185">Reference proteome</keyword>
<evidence type="ECO:0000256" key="1">
    <source>
        <dbReference type="SAM" id="Phobius"/>
    </source>
</evidence>